<organism evidence="3 4">
    <name type="scientific">Actinokineospora auranticolor</name>
    <dbReference type="NCBI Taxonomy" id="155976"/>
    <lineage>
        <taxon>Bacteria</taxon>
        <taxon>Bacillati</taxon>
        <taxon>Actinomycetota</taxon>
        <taxon>Actinomycetes</taxon>
        <taxon>Pseudonocardiales</taxon>
        <taxon>Pseudonocardiaceae</taxon>
        <taxon>Actinokineospora</taxon>
    </lineage>
</organism>
<accession>A0A2S6GV79</accession>
<comment type="caution">
    <text evidence="3">The sequence shown here is derived from an EMBL/GenBank/DDBJ whole genome shotgun (WGS) entry which is preliminary data.</text>
</comment>
<sequence length="93" mass="10082">MSTYSVDGTRVRTRDDALAAIANALSFPDWFGHNLDALHDCLIDLSWLPAGDVVLEWRHPEVLAETDADAHDAVRQVLADAAAGSGRFSVTYA</sequence>
<feature type="domain" description="Barstar (barnase inhibitor)" evidence="2">
    <location>
        <begin position="2"/>
        <end position="83"/>
    </location>
</feature>
<evidence type="ECO:0000313" key="4">
    <source>
        <dbReference type="Proteomes" id="UP000239203"/>
    </source>
</evidence>
<dbReference type="Proteomes" id="UP000239203">
    <property type="component" value="Unassembled WGS sequence"/>
</dbReference>
<proteinExistence type="inferred from homology"/>
<dbReference type="RefSeq" id="WP_104478619.1">
    <property type="nucleotide sequence ID" value="NZ_CP154825.1"/>
</dbReference>
<name>A0A2S6GV79_9PSEU</name>
<evidence type="ECO:0000313" key="3">
    <source>
        <dbReference type="EMBL" id="PPK69096.1"/>
    </source>
</evidence>
<evidence type="ECO:0000256" key="1">
    <source>
        <dbReference type="ARBA" id="ARBA00006845"/>
    </source>
</evidence>
<dbReference type="EMBL" id="PTIX01000004">
    <property type="protein sequence ID" value="PPK69096.1"/>
    <property type="molecule type" value="Genomic_DNA"/>
</dbReference>
<dbReference type="InterPro" id="IPR035905">
    <property type="entry name" value="Barstar-like_sf"/>
</dbReference>
<dbReference type="Gene3D" id="3.30.370.10">
    <property type="entry name" value="Barstar-like"/>
    <property type="match status" value="1"/>
</dbReference>
<evidence type="ECO:0000259" key="2">
    <source>
        <dbReference type="Pfam" id="PF01337"/>
    </source>
</evidence>
<gene>
    <name evidence="3" type="ORF">CLV40_104347</name>
</gene>
<dbReference type="SUPFAM" id="SSF52038">
    <property type="entry name" value="Barstar-related"/>
    <property type="match status" value="1"/>
</dbReference>
<keyword evidence="4" id="KW-1185">Reference proteome</keyword>
<comment type="similarity">
    <text evidence="1">Belongs to the barstar family.</text>
</comment>
<dbReference type="OrthoDB" id="5184890at2"/>
<reference evidence="3 4" key="1">
    <citation type="submission" date="2018-02" db="EMBL/GenBank/DDBJ databases">
        <title>Genomic Encyclopedia of Archaeal and Bacterial Type Strains, Phase II (KMG-II): from individual species to whole genera.</title>
        <authorList>
            <person name="Goeker M."/>
        </authorList>
    </citation>
    <scope>NUCLEOTIDE SEQUENCE [LARGE SCALE GENOMIC DNA]</scope>
    <source>
        <strain evidence="3 4">YU 961-1</strain>
    </source>
</reference>
<protein>
    <submittedName>
        <fullName evidence="3">Barstar (Barnase inhibitor)</fullName>
    </submittedName>
</protein>
<dbReference type="Pfam" id="PF01337">
    <property type="entry name" value="Barstar"/>
    <property type="match status" value="1"/>
</dbReference>
<dbReference type="InterPro" id="IPR000468">
    <property type="entry name" value="Barstar"/>
</dbReference>
<dbReference type="AlphaFoldDB" id="A0A2S6GV79"/>